<keyword evidence="4 6" id="KW-1133">Transmembrane helix</keyword>
<feature type="transmembrane region" description="Helical" evidence="6">
    <location>
        <begin position="75"/>
        <end position="92"/>
    </location>
</feature>
<evidence type="ECO:0000313" key="9">
    <source>
        <dbReference type="Proteomes" id="UP000179769"/>
    </source>
</evidence>
<evidence type="ECO:0000256" key="3">
    <source>
        <dbReference type="ARBA" id="ARBA00022692"/>
    </source>
</evidence>
<evidence type="ECO:0000256" key="4">
    <source>
        <dbReference type="ARBA" id="ARBA00022989"/>
    </source>
</evidence>
<name>A0A1S1PRW1_9ACTN</name>
<keyword evidence="2" id="KW-1003">Cell membrane</keyword>
<dbReference type="InterPro" id="IPR018076">
    <property type="entry name" value="T2SS_GspF_dom"/>
</dbReference>
<feature type="transmembrane region" description="Helical" evidence="6">
    <location>
        <begin position="223"/>
        <end position="243"/>
    </location>
</feature>
<keyword evidence="5 6" id="KW-0472">Membrane</keyword>
<organism evidence="8 9">
    <name type="scientific">Parafrankia soli</name>
    <dbReference type="NCBI Taxonomy" id="2599596"/>
    <lineage>
        <taxon>Bacteria</taxon>
        <taxon>Bacillati</taxon>
        <taxon>Actinomycetota</taxon>
        <taxon>Actinomycetes</taxon>
        <taxon>Frankiales</taxon>
        <taxon>Frankiaceae</taxon>
        <taxon>Parafrankia</taxon>
    </lineage>
</organism>
<dbReference type="Pfam" id="PF00482">
    <property type="entry name" value="T2SSF"/>
    <property type="match status" value="1"/>
</dbReference>
<evidence type="ECO:0000256" key="5">
    <source>
        <dbReference type="ARBA" id="ARBA00023136"/>
    </source>
</evidence>
<dbReference type="GO" id="GO:0005886">
    <property type="term" value="C:plasma membrane"/>
    <property type="evidence" value="ECO:0007669"/>
    <property type="project" value="UniProtKB-SubCell"/>
</dbReference>
<dbReference type="InterPro" id="IPR042094">
    <property type="entry name" value="T2SS_GspF_sf"/>
</dbReference>
<keyword evidence="3 6" id="KW-0812">Transmembrane</keyword>
<keyword evidence="9" id="KW-1185">Reference proteome</keyword>
<evidence type="ECO:0000313" key="8">
    <source>
        <dbReference type="EMBL" id="OHV23989.1"/>
    </source>
</evidence>
<feature type="transmembrane region" description="Helical" evidence="6">
    <location>
        <begin position="249"/>
        <end position="270"/>
    </location>
</feature>
<evidence type="ECO:0000256" key="2">
    <source>
        <dbReference type="ARBA" id="ARBA00022475"/>
    </source>
</evidence>
<gene>
    <name evidence="8" type="ORF">BBK14_23705</name>
</gene>
<comment type="subcellular location">
    <subcellularLocation>
        <location evidence="1">Cell membrane</location>
        <topology evidence="1">Multi-pass membrane protein</topology>
    </subcellularLocation>
</comment>
<evidence type="ECO:0000256" key="6">
    <source>
        <dbReference type="SAM" id="Phobius"/>
    </source>
</evidence>
<dbReference type="EMBL" id="MAXA01000237">
    <property type="protein sequence ID" value="OHV23989.1"/>
    <property type="molecule type" value="Genomic_DNA"/>
</dbReference>
<proteinExistence type="predicted"/>
<comment type="caution">
    <text evidence="8">The sequence shown here is derived from an EMBL/GenBank/DDBJ whole genome shotgun (WGS) entry which is preliminary data.</text>
</comment>
<dbReference type="PANTHER" id="PTHR35007:SF3">
    <property type="entry name" value="POSSIBLE CONSERVED ALANINE RICH MEMBRANE PROTEIN"/>
    <property type="match status" value="1"/>
</dbReference>
<dbReference type="Proteomes" id="UP000179769">
    <property type="component" value="Unassembled WGS sequence"/>
</dbReference>
<sequence length="291" mass="29753">MVTADAGVVLAVGCGTGCGIGLWLAGTGTAPFTAAIRAWAGRRIGGLSRQARATRTLGALTAALTVGLLTGWPVAAALAALAVVILPGLLASGRAEQAHTDRVEAIAVWTEMLRDTLAGAAGLEQAIRATAPITPAPIRAEVVQLATALDAGTRLPDALAVFADAVDDPTADLVVAALVMAATRQARNLADLLGRLAAAARDQTALRLRTAASRARIRTSTRVIATTTLAMAFGLVVLSPAFVEPYDSAGGQLMLLAVAALFATGLVWLSRMGRTPTSGRILTRLPARSRP</sequence>
<accession>A0A1S1PRW1</accession>
<evidence type="ECO:0000259" key="7">
    <source>
        <dbReference type="Pfam" id="PF00482"/>
    </source>
</evidence>
<protein>
    <recommendedName>
        <fullName evidence="7">Type II secretion system protein GspF domain-containing protein</fullName>
    </recommendedName>
</protein>
<dbReference type="AlphaFoldDB" id="A0A1S1PRW1"/>
<dbReference type="RefSeq" id="WP_071065741.1">
    <property type="nucleotide sequence ID" value="NZ_MAXA01000237.1"/>
</dbReference>
<reference evidence="9" key="1">
    <citation type="submission" date="2016-07" db="EMBL/GenBank/DDBJ databases">
        <title>Frankia sp. NRRL B-16219 Genome sequencing.</title>
        <authorList>
            <person name="Ghodhbane-Gtari F."/>
            <person name="Swanson E."/>
            <person name="Gueddou A."/>
            <person name="Louati M."/>
            <person name="Nouioui I."/>
            <person name="Hezbri K."/>
            <person name="Abebe-Akele F."/>
            <person name="Simpson S."/>
            <person name="Morris K."/>
            <person name="Thomas K."/>
            <person name="Gtari M."/>
            <person name="Tisa L.S."/>
        </authorList>
    </citation>
    <scope>NUCLEOTIDE SEQUENCE [LARGE SCALE GENOMIC DNA]</scope>
    <source>
        <strain evidence="9">NRRL B-16219</strain>
    </source>
</reference>
<dbReference type="PANTHER" id="PTHR35007">
    <property type="entry name" value="INTEGRAL MEMBRANE PROTEIN-RELATED"/>
    <property type="match status" value="1"/>
</dbReference>
<evidence type="ECO:0000256" key="1">
    <source>
        <dbReference type="ARBA" id="ARBA00004651"/>
    </source>
</evidence>
<feature type="domain" description="Type II secretion system protein GspF" evidence="7">
    <location>
        <begin position="110"/>
        <end position="233"/>
    </location>
</feature>
<dbReference type="Gene3D" id="1.20.81.30">
    <property type="entry name" value="Type II secretion system (T2SS), domain F"/>
    <property type="match status" value="1"/>
</dbReference>
<dbReference type="OrthoDB" id="5243396at2"/>